<reference evidence="1" key="1">
    <citation type="submission" date="2019-08" db="EMBL/GenBank/DDBJ databases">
        <authorList>
            <person name="Kucharzyk K."/>
            <person name="Murdoch R.W."/>
            <person name="Higgins S."/>
            <person name="Loffler F."/>
        </authorList>
    </citation>
    <scope>NUCLEOTIDE SEQUENCE</scope>
</reference>
<dbReference type="AlphaFoldDB" id="A0A645JCL8"/>
<organism evidence="1">
    <name type="scientific">bioreactor metagenome</name>
    <dbReference type="NCBI Taxonomy" id="1076179"/>
    <lineage>
        <taxon>unclassified sequences</taxon>
        <taxon>metagenomes</taxon>
        <taxon>ecological metagenomes</taxon>
    </lineage>
</organism>
<gene>
    <name evidence="1" type="ORF">SDC9_209202</name>
</gene>
<accession>A0A645JCL8</accession>
<comment type="caution">
    <text evidence="1">The sequence shown here is derived from an EMBL/GenBank/DDBJ whole genome shotgun (WGS) entry which is preliminary data.</text>
</comment>
<protein>
    <submittedName>
        <fullName evidence="1">Uncharacterized protein</fullName>
    </submittedName>
</protein>
<evidence type="ECO:0000313" key="1">
    <source>
        <dbReference type="EMBL" id="MPN61465.1"/>
    </source>
</evidence>
<name>A0A645JCL8_9ZZZZ</name>
<dbReference type="EMBL" id="VSSQ01138119">
    <property type="protein sequence ID" value="MPN61465.1"/>
    <property type="molecule type" value="Genomic_DNA"/>
</dbReference>
<proteinExistence type="predicted"/>
<sequence>MTFQSPDRKELARIGELPVLWRTGKLSLSVAAPGVKGEPKLYALKLNGERAEEIPVKKNGDRLEAVIDTAQLATQTPFFELTTGR</sequence>